<dbReference type="AlphaFoldDB" id="A0A4R8DV68"/>
<comment type="caution">
    <text evidence="2">The sequence shown here is derived from an EMBL/GenBank/DDBJ whole genome shotgun (WGS) entry which is preliminary data.</text>
</comment>
<dbReference type="RefSeq" id="WP_133993836.1">
    <property type="nucleotide sequence ID" value="NZ_SODV01000001.1"/>
</dbReference>
<dbReference type="Proteomes" id="UP000294498">
    <property type="component" value="Unassembled WGS sequence"/>
</dbReference>
<dbReference type="SUPFAM" id="SSF56925">
    <property type="entry name" value="OMPA-like"/>
    <property type="match status" value="1"/>
</dbReference>
<evidence type="ECO:0000313" key="3">
    <source>
        <dbReference type="Proteomes" id="UP000294498"/>
    </source>
</evidence>
<feature type="signal peptide" evidence="1">
    <location>
        <begin position="1"/>
        <end position="24"/>
    </location>
</feature>
<feature type="chain" id="PRO_5020712911" description="Outer membrane protein with beta-barrel domain" evidence="1">
    <location>
        <begin position="25"/>
        <end position="189"/>
    </location>
</feature>
<evidence type="ECO:0008006" key="4">
    <source>
        <dbReference type="Google" id="ProtNLM"/>
    </source>
</evidence>
<reference evidence="2 3" key="1">
    <citation type="submission" date="2019-03" db="EMBL/GenBank/DDBJ databases">
        <title>Genomic Encyclopedia of Type Strains, Phase IV (KMG-IV): sequencing the most valuable type-strain genomes for metagenomic binning, comparative biology and taxonomic classification.</title>
        <authorList>
            <person name="Goeker M."/>
        </authorList>
    </citation>
    <scope>NUCLEOTIDE SEQUENCE [LARGE SCALE GENOMIC DNA]</scope>
    <source>
        <strain evidence="2 3">DSM 100059</strain>
    </source>
</reference>
<evidence type="ECO:0000256" key="1">
    <source>
        <dbReference type="SAM" id="SignalP"/>
    </source>
</evidence>
<evidence type="ECO:0000313" key="2">
    <source>
        <dbReference type="EMBL" id="TDX01365.1"/>
    </source>
</evidence>
<protein>
    <recommendedName>
        <fullName evidence="4">Outer membrane protein with beta-barrel domain</fullName>
    </recommendedName>
</protein>
<name>A0A4R8DV68_9BACT</name>
<keyword evidence="3" id="KW-1185">Reference proteome</keyword>
<dbReference type="OrthoDB" id="658990at2"/>
<dbReference type="EMBL" id="SODV01000001">
    <property type="protein sequence ID" value="TDX01365.1"/>
    <property type="molecule type" value="Genomic_DNA"/>
</dbReference>
<proteinExistence type="predicted"/>
<gene>
    <name evidence="2" type="ORF">EDB95_2399</name>
</gene>
<keyword evidence="1" id="KW-0732">Signal</keyword>
<sequence>MKRLRLIHVACTLLFLGGATVSNAQSRRGGGDGPVQVGSVVLNLGVGAGADYGNYNYNSGFGTKAALEFGLWQAGPGVITLGGEIGGSFSNGGYYANYKAHTIVVAARAAWHCGWGVPNLDTYGGVSAGLGFRHHQWYEGNVTYSSNDVVPVAGVFVGASYFVTPKFGFNAEAGYDITNIQAGVIFKLM</sequence>
<dbReference type="InterPro" id="IPR011250">
    <property type="entry name" value="OMP/PagP_B-barrel"/>
</dbReference>
<organism evidence="2 3">
    <name type="scientific">Dinghuibacter silviterrae</name>
    <dbReference type="NCBI Taxonomy" id="1539049"/>
    <lineage>
        <taxon>Bacteria</taxon>
        <taxon>Pseudomonadati</taxon>
        <taxon>Bacteroidota</taxon>
        <taxon>Chitinophagia</taxon>
        <taxon>Chitinophagales</taxon>
        <taxon>Chitinophagaceae</taxon>
        <taxon>Dinghuibacter</taxon>
    </lineage>
</organism>
<accession>A0A4R8DV68</accession>